<accession>A0A1I3PNP0</accession>
<name>A0A1I3PNP0_9FLAO</name>
<gene>
    <name evidence="1" type="ORF">SAMN04487893_104185</name>
</gene>
<dbReference type="AlphaFoldDB" id="A0A1I3PNP0"/>
<reference evidence="2" key="1">
    <citation type="submission" date="2016-10" db="EMBL/GenBank/DDBJ databases">
        <authorList>
            <person name="Varghese N."/>
            <person name="Submissions S."/>
        </authorList>
    </citation>
    <scope>NUCLEOTIDE SEQUENCE [LARGE SCALE GENOMIC DNA]</scope>
    <source>
        <strain evidence="2">DSM 26542</strain>
    </source>
</reference>
<organism evidence="1 2">
    <name type="scientific">Myroides guanonis</name>
    <dbReference type="NCBI Taxonomy" id="1150112"/>
    <lineage>
        <taxon>Bacteria</taxon>
        <taxon>Pseudomonadati</taxon>
        <taxon>Bacteroidota</taxon>
        <taxon>Flavobacteriia</taxon>
        <taxon>Flavobacteriales</taxon>
        <taxon>Flavobacteriaceae</taxon>
        <taxon>Myroides</taxon>
    </lineage>
</organism>
<dbReference type="STRING" id="1150112.SAMN04487893_104185"/>
<evidence type="ECO:0008006" key="3">
    <source>
        <dbReference type="Google" id="ProtNLM"/>
    </source>
</evidence>
<dbReference type="OrthoDB" id="3078773at2"/>
<keyword evidence="2" id="KW-1185">Reference proteome</keyword>
<sequence>MDDYLVEFDDYKEFTVGEFIEILRRKKGRHLNDLKVKDLTYFNNQLITPGHGVYIFKEDDAIILVGKARNVSFTERIAKHLDIRPDAWFNRLMYVKSRQILGDNFKTTLDKTESFKEASLYAFEHYSLILINMENAKQIDQFESILRGTANPLNKYKTKTYSKNLVLKEI</sequence>
<evidence type="ECO:0000313" key="1">
    <source>
        <dbReference type="EMBL" id="SFJ22947.1"/>
    </source>
</evidence>
<evidence type="ECO:0000313" key="2">
    <source>
        <dbReference type="Proteomes" id="UP000243887"/>
    </source>
</evidence>
<protein>
    <recommendedName>
        <fullName evidence="3">GIY-YIG domain-containing protein</fullName>
    </recommendedName>
</protein>
<dbReference type="EMBL" id="FORU01000004">
    <property type="protein sequence ID" value="SFJ22947.1"/>
    <property type="molecule type" value="Genomic_DNA"/>
</dbReference>
<dbReference type="RefSeq" id="WP_090678473.1">
    <property type="nucleotide sequence ID" value="NZ_FORU01000004.1"/>
</dbReference>
<dbReference type="Proteomes" id="UP000243887">
    <property type="component" value="Unassembled WGS sequence"/>
</dbReference>
<proteinExistence type="predicted"/>